<dbReference type="PANTHER" id="PTHR21237">
    <property type="entry name" value="GRPE PROTEIN"/>
    <property type="match status" value="1"/>
</dbReference>
<evidence type="ECO:0000313" key="7">
    <source>
        <dbReference type="Proteomes" id="UP000011531"/>
    </source>
</evidence>
<evidence type="ECO:0000256" key="1">
    <source>
        <dbReference type="ARBA" id="ARBA00009054"/>
    </source>
</evidence>
<keyword evidence="2 3" id="KW-0143">Chaperone</keyword>
<dbReference type="PATRIC" id="fig|1227498.3.peg.175"/>
<keyword evidence="3" id="KW-0346">Stress response</keyword>
<dbReference type="GO" id="GO:0006457">
    <property type="term" value="P:protein folding"/>
    <property type="evidence" value="ECO:0007669"/>
    <property type="project" value="InterPro"/>
</dbReference>
<feature type="compositionally biased region" description="Acidic residues" evidence="5">
    <location>
        <begin position="209"/>
        <end position="223"/>
    </location>
</feature>
<proteinExistence type="inferred from homology"/>
<feature type="region of interest" description="Disordered" evidence="5">
    <location>
        <begin position="1"/>
        <end position="59"/>
    </location>
</feature>
<dbReference type="HAMAP" id="MF_01151">
    <property type="entry name" value="GrpE"/>
    <property type="match status" value="1"/>
</dbReference>
<evidence type="ECO:0000256" key="5">
    <source>
        <dbReference type="SAM" id="MobiDB-lite"/>
    </source>
</evidence>
<evidence type="ECO:0000256" key="2">
    <source>
        <dbReference type="ARBA" id="ARBA00023186"/>
    </source>
</evidence>
<dbReference type="GO" id="GO:0000774">
    <property type="term" value="F:adenyl-nucleotide exchange factor activity"/>
    <property type="evidence" value="ECO:0007669"/>
    <property type="project" value="InterPro"/>
</dbReference>
<accession>L9XXE3</accession>
<comment type="caution">
    <text evidence="6">The sequence shown here is derived from an EMBL/GenBank/DDBJ whole genome shotgun (WGS) entry which is preliminary data.</text>
</comment>
<comment type="subunit">
    <text evidence="3">Homodimer.</text>
</comment>
<dbReference type="Proteomes" id="UP000011531">
    <property type="component" value="Unassembled WGS sequence"/>
</dbReference>
<dbReference type="GO" id="GO:0051087">
    <property type="term" value="F:protein-folding chaperone binding"/>
    <property type="evidence" value="ECO:0007669"/>
    <property type="project" value="InterPro"/>
</dbReference>
<feature type="compositionally biased region" description="Acidic residues" evidence="5">
    <location>
        <begin position="19"/>
        <end position="56"/>
    </location>
</feature>
<dbReference type="GO" id="GO:0051082">
    <property type="term" value="F:unfolded protein binding"/>
    <property type="evidence" value="ECO:0007669"/>
    <property type="project" value="TreeGrafter"/>
</dbReference>
<reference evidence="6 7" key="1">
    <citation type="journal article" date="2014" name="PLoS Genet.">
        <title>Phylogenetically driven sequencing of extremely halophilic archaea reveals strategies for static and dynamic osmo-response.</title>
        <authorList>
            <person name="Becker E.A."/>
            <person name="Seitzer P.M."/>
            <person name="Tritt A."/>
            <person name="Larsen D."/>
            <person name="Krusor M."/>
            <person name="Yao A.I."/>
            <person name="Wu D."/>
            <person name="Madern D."/>
            <person name="Eisen J.A."/>
            <person name="Darling A.E."/>
            <person name="Facciotti M.T."/>
        </authorList>
    </citation>
    <scope>NUCLEOTIDE SEQUENCE [LARGE SCALE GENOMIC DNA]</scope>
    <source>
        <strain evidence="6 7">DSM 18795</strain>
    </source>
</reference>
<name>L9XXE3_9EURY</name>
<comment type="subcellular location">
    <subcellularLocation>
        <location evidence="3">Cytoplasm</location>
    </subcellularLocation>
</comment>
<comment type="function">
    <text evidence="3">Participates actively in the response to hyperosmotic and heat shock by preventing the aggregation of stress-denatured proteins, in association with DnaK and GrpE. It is the nucleotide exchange factor for DnaK and may function as a thermosensor. Unfolded proteins bind initially to DnaJ; upon interaction with the DnaJ-bound protein, DnaK hydrolyzes its bound ATP, resulting in the formation of a stable complex. GrpE releases ADP from DnaK; ATP binding to DnaK triggers the release of the substrate protein, thus completing the reaction cycle. Several rounds of ATP-dependent interactions between DnaJ, DnaK and GrpE are required for fully efficient folding.</text>
</comment>
<sequence length="223" mass="24812">MSEDEGTNASAQGVPSEDRPDDGDGVDTDAGDESDVETAEPEPETTADETDAEAEPVEQLRAELEEAEAEIEDLEGRLKRKQADFQNYKKRAKKRQEQMKDRATEDLVERLVGVRDNLKRALEEDSDDVESLREGVEMTLREFDRVLDEEDVSEIDPEPGTETDPQRHEVMMRVDSDQPEGTVADVYTPGYEMGEKVIQNAQVTVSNGDLEDDASSDDGTDAE</sequence>
<dbReference type="Gene3D" id="3.90.20.20">
    <property type="match status" value="1"/>
</dbReference>
<organism evidence="6 7">
    <name type="scientific">Natronococcus jeotgali DSM 18795</name>
    <dbReference type="NCBI Taxonomy" id="1227498"/>
    <lineage>
        <taxon>Archaea</taxon>
        <taxon>Methanobacteriati</taxon>
        <taxon>Methanobacteriota</taxon>
        <taxon>Stenosarchaea group</taxon>
        <taxon>Halobacteria</taxon>
        <taxon>Halobacteriales</taxon>
        <taxon>Natrialbaceae</taxon>
        <taxon>Natronococcus</taxon>
    </lineage>
</organism>
<dbReference type="OrthoDB" id="372230at2157"/>
<evidence type="ECO:0000313" key="6">
    <source>
        <dbReference type="EMBL" id="ELY66445.1"/>
    </source>
</evidence>
<dbReference type="AlphaFoldDB" id="L9XXE3"/>
<dbReference type="EMBL" id="AOIA01000017">
    <property type="protein sequence ID" value="ELY66445.1"/>
    <property type="molecule type" value="Genomic_DNA"/>
</dbReference>
<dbReference type="GO" id="GO:0005737">
    <property type="term" value="C:cytoplasm"/>
    <property type="evidence" value="ECO:0007669"/>
    <property type="project" value="UniProtKB-SubCell"/>
</dbReference>
<dbReference type="PANTHER" id="PTHR21237:SF23">
    <property type="entry name" value="GRPE PROTEIN HOMOLOG, MITOCHONDRIAL"/>
    <property type="match status" value="1"/>
</dbReference>
<dbReference type="PRINTS" id="PR00773">
    <property type="entry name" value="GRPEPROTEIN"/>
</dbReference>
<dbReference type="STRING" id="1227498.C492_00934"/>
<evidence type="ECO:0000256" key="3">
    <source>
        <dbReference type="HAMAP-Rule" id="MF_01151"/>
    </source>
</evidence>
<protein>
    <recommendedName>
        <fullName evidence="3">Protein GrpE</fullName>
    </recommendedName>
    <alternativeName>
        <fullName evidence="3">HSP-70 cofactor</fullName>
    </alternativeName>
</protein>
<dbReference type="Pfam" id="PF01025">
    <property type="entry name" value="GrpE"/>
    <property type="match status" value="1"/>
</dbReference>
<dbReference type="SUPFAM" id="SSF51064">
    <property type="entry name" value="Head domain of nucleotide exchange factor GrpE"/>
    <property type="match status" value="1"/>
</dbReference>
<dbReference type="InterPro" id="IPR013805">
    <property type="entry name" value="GrpE_CC"/>
</dbReference>
<feature type="region of interest" description="Disordered" evidence="5">
    <location>
        <begin position="203"/>
        <end position="223"/>
    </location>
</feature>
<dbReference type="InterPro" id="IPR009012">
    <property type="entry name" value="GrpE_head"/>
</dbReference>
<dbReference type="CDD" id="cd00446">
    <property type="entry name" value="GrpE"/>
    <property type="match status" value="1"/>
</dbReference>
<dbReference type="InterPro" id="IPR000740">
    <property type="entry name" value="GrpE"/>
</dbReference>
<dbReference type="RefSeq" id="WP_008419651.1">
    <property type="nucleotide sequence ID" value="NZ_AOIA01000017.1"/>
</dbReference>
<comment type="similarity">
    <text evidence="1 3 4">Belongs to the GrpE family.</text>
</comment>
<dbReference type="SUPFAM" id="SSF58014">
    <property type="entry name" value="Coiled-coil domain of nucleotide exchange factor GrpE"/>
    <property type="match status" value="1"/>
</dbReference>
<dbReference type="GO" id="GO:0042803">
    <property type="term" value="F:protein homodimerization activity"/>
    <property type="evidence" value="ECO:0007669"/>
    <property type="project" value="InterPro"/>
</dbReference>
<keyword evidence="7" id="KW-1185">Reference proteome</keyword>
<dbReference type="Gene3D" id="2.30.22.10">
    <property type="entry name" value="Head domain of nucleotide exchange factor GrpE"/>
    <property type="match status" value="1"/>
</dbReference>
<keyword evidence="3" id="KW-0963">Cytoplasm</keyword>
<gene>
    <name evidence="3" type="primary">grpE</name>
    <name evidence="6" type="ORF">C492_00934</name>
</gene>
<evidence type="ECO:0000256" key="4">
    <source>
        <dbReference type="RuleBase" id="RU004478"/>
    </source>
</evidence>